<feature type="transmembrane region" description="Helical" evidence="8">
    <location>
        <begin position="313"/>
        <end position="332"/>
    </location>
</feature>
<sequence>MPLGGFIAPFPCEDDKTSFDERGHLEFSPHDPENPKNYSLARKYWITTIAITFVANATFSSSAPTGSLEGISEDLHVSKEAAGLVTTLFLLGYVAGPLFWAPLSEFYGRRWIFHISFLLYIAFGFLCAFTPNFAGLLVGRFISGTAASAALTNAPGILADIWDPVGRYNAMILFSVVTFVGPALGPVISGFLQLKESWHWTFYALLWMAGGTELMLITLPETLPATVLLNKARRLRKEPSNTHIKAPVEVEDRTLMSIFKTALTRPWILLFDTINFFIAIYYAVVYTLLYMLFAIYPIVFQQKRGWNTGVGELPLLGTVIGAFLGGLALYIFALKDQKNPSRKNKTSTPEDRLLGAMAGAVLLVVSVFWFAWTAEYNSIHWIVPTIAGVFLAAAILLIFVVLINYVIDSYEIYAASAVAANTVLRSACAASSPLFTDYMFNALGVGGAGSLIGVIAVLLLPIPFVFRKYGAALRARSKYATTDKWSDSHDNKGW</sequence>
<dbReference type="GO" id="GO:0022857">
    <property type="term" value="F:transmembrane transporter activity"/>
    <property type="evidence" value="ECO:0007669"/>
    <property type="project" value="InterPro"/>
</dbReference>
<dbReference type="InterPro" id="IPR036259">
    <property type="entry name" value="MFS_trans_sf"/>
</dbReference>
<keyword evidence="11" id="KW-1185">Reference proteome</keyword>
<feature type="transmembrane region" description="Helical" evidence="8">
    <location>
        <begin position="44"/>
        <end position="61"/>
    </location>
</feature>
<evidence type="ECO:0000259" key="9">
    <source>
        <dbReference type="PROSITE" id="PS50850"/>
    </source>
</evidence>
<keyword evidence="5 8" id="KW-1133">Transmembrane helix</keyword>
<dbReference type="PANTHER" id="PTHR23502:SF186">
    <property type="entry name" value="MAJOR FACILITATOR SUPERFAMILY (MFS) PROFILE DOMAIN-CONTAINING PROTEIN"/>
    <property type="match status" value="1"/>
</dbReference>
<feature type="transmembrane region" description="Helical" evidence="8">
    <location>
        <begin position="170"/>
        <end position="192"/>
    </location>
</feature>
<dbReference type="PANTHER" id="PTHR23502">
    <property type="entry name" value="MAJOR FACILITATOR SUPERFAMILY"/>
    <property type="match status" value="1"/>
</dbReference>
<evidence type="ECO:0000256" key="2">
    <source>
        <dbReference type="ARBA" id="ARBA00022448"/>
    </source>
</evidence>
<comment type="similarity">
    <text evidence="7">Belongs to the major facilitator superfamily. DHA1 family. Polyamines/proton antiporter (TC 2.A.1.2.16) subfamily.</text>
</comment>
<dbReference type="GO" id="GO:0005886">
    <property type="term" value="C:plasma membrane"/>
    <property type="evidence" value="ECO:0007669"/>
    <property type="project" value="UniProtKB-SubCell"/>
</dbReference>
<comment type="subcellular location">
    <subcellularLocation>
        <location evidence="1">Cell membrane</location>
        <topology evidence="1">Multi-pass membrane protein</topology>
    </subcellularLocation>
</comment>
<feature type="transmembrane region" description="Helical" evidence="8">
    <location>
        <begin position="81"/>
        <end position="100"/>
    </location>
</feature>
<evidence type="ECO:0000256" key="7">
    <source>
        <dbReference type="ARBA" id="ARBA00038459"/>
    </source>
</evidence>
<keyword evidence="3" id="KW-1003">Cell membrane</keyword>
<proteinExistence type="inferred from homology"/>
<feature type="transmembrane region" description="Helical" evidence="8">
    <location>
        <begin position="112"/>
        <end position="131"/>
    </location>
</feature>
<dbReference type="Pfam" id="PF07690">
    <property type="entry name" value="MFS_1"/>
    <property type="match status" value="1"/>
</dbReference>
<gene>
    <name evidence="10" type="ORF">B5807_04513</name>
</gene>
<evidence type="ECO:0000256" key="5">
    <source>
        <dbReference type="ARBA" id="ARBA00022989"/>
    </source>
</evidence>
<dbReference type="EMBL" id="KZ107841">
    <property type="protein sequence ID" value="OSS50802.1"/>
    <property type="molecule type" value="Genomic_DNA"/>
</dbReference>
<dbReference type="CDD" id="cd17323">
    <property type="entry name" value="MFS_Tpo1_MDR_like"/>
    <property type="match status" value="1"/>
</dbReference>
<dbReference type="SUPFAM" id="SSF103473">
    <property type="entry name" value="MFS general substrate transporter"/>
    <property type="match status" value="1"/>
</dbReference>
<evidence type="ECO:0000256" key="8">
    <source>
        <dbReference type="SAM" id="Phobius"/>
    </source>
</evidence>
<feature type="transmembrane region" description="Helical" evidence="8">
    <location>
        <begin position="438"/>
        <end position="466"/>
    </location>
</feature>
<dbReference type="InterPro" id="IPR020846">
    <property type="entry name" value="MFS_dom"/>
</dbReference>
<keyword evidence="4 8" id="KW-0812">Transmembrane</keyword>
<dbReference type="PROSITE" id="PS50850">
    <property type="entry name" value="MFS"/>
    <property type="match status" value="1"/>
</dbReference>
<dbReference type="FunFam" id="1.20.1250.20:FF:000011">
    <property type="entry name" value="MFS multidrug transporter, putative"/>
    <property type="match status" value="1"/>
</dbReference>
<organism evidence="10 11">
    <name type="scientific">Epicoccum nigrum</name>
    <name type="common">Soil fungus</name>
    <name type="synonym">Epicoccum purpurascens</name>
    <dbReference type="NCBI Taxonomy" id="105696"/>
    <lineage>
        <taxon>Eukaryota</taxon>
        <taxon>Fungi</taxon>
        <taxon>Dikarya</taxon>
        <taxon>Ascomycota</taxon>
        <taxon>Pezizomycotina</taxon>
        <taxon>Dothideomycetes</taxon>
        <taxon>Pleosporomycetidae</taxon>
        <taxon>Pleosporales</taxon>
        <taxon>Pleosporineae</taxon>
        <taxon>Didymellaceae</taxon>
        <taxon>Epicoccum</taxon>
    </lineage>
</organism>
<protein>
    <recommendedName>
        <fullName evidence="9">Major facilitator superfamily (MFS) profile domain-containing protein</fullName>
    </recommendedName>
</protein>
<evidence type="ECO:0000256" key="3">
    <source>
        <dbReference type="ARBA" id="ARBA00022475"/>
    </source>
</evidence>
<evidence type="ECO:0000256" key="1">
    <source>
        <dbReference type="ARBA" id="ARBA00004651"/>
    </source>
</evidence>
<feature type="transmembrane region" description="Helical" evidence="8">
    <location>
        <begin position="267"/>
        <end position="293"/>
    </location>
</feature>
<evidence type="ECO:0000313" key="11">
    <source>
        <dbReference type="Proteomes" id="UP000193240"/>
    </source>
</evidence>
<reference evidence="10 11" key="1">
    <citation type="journal article" date="2017" name="Genome Announc.">
        <title>Genome sequence of the saprophytic ascomycete Epicoccum nigrum ICMP 19927 strain isolated from New Zealand.</title>
        <authorList>
            <person name="Fokin M."/>
            <person name="Fleetwood D."/>
            <person name="Weir B.S."/>
            <person name="Villas-Boas S.G."/>
        </authorList>
    </citation>
    <scope>NUCLEOTIDE SEQUENCE [LARGE SCALE GENOMIC DNA]</scope>
    <source>
        <strain evidence="10 11">ICMP 19927</strain>
    </source>
</reference>
<dbReference type="AlphaFoldDB" id="A0A1Y2M479"/>
<dbReference type="STRING" id="105696.A0A1Y2M479"/>
<dbReference type="InParanoid" id="A0A1Y2M479"/>
<feature type="domain" description="Major facilitator superfamily (MFS) profile" evidence="9">
    <location>
        <begin position="44"/>
        <end position="465"/>
    </location>
</feature>
<evidence type="ECO:0000256" key="4">
    <source>
        <dbReference type="ARBA" id="ARBA00022692"/>
    </source>
</evidence>
<keyword evidence="2" id="KW-0813">Transport</keyword>
<evidence type="ECO:0000256" key="6">
    <source>
        <dbReference type="ARBA" id="ARBA00023136"/>
    </source>
</evidence>
<dbReference type="OMA" id="CYITAIA"/>
<dbReference type="InterPro" id="IPR011701">
    <property type="entry name" value="MFS"/>
</dbReference>
<dbReference type="Gene3D" id="1.20.1250.20">
    <property type="entry name" value="MFS general substrate transporter like domains"/>
    <property type="match status" value="1"/>
</dbReference>
<feature type="transmembrane region" description="Helical" evidence="8">
    <location>
        <begin position="204"/>
        <end position="229"/>
    </location>
</feature>
<name>A0A1Y2M479_EPING</name>
<evidence type="ECO:0000313" key="10">
    <source>
        <dbReference type="EMBL" id="OSS50802.1"/>
    </source>
</evidence>
<feature type="transmembrane region" description="Helical" evidence="8">
    <location>
        <begin position="353"/>
        <end position="372"/>
    </location>
</feature>
<dbReference type="Proteomes" id="UP000193240">
    <property type="component" value="Unassembled WGS sequence"/>
</dbReference>
<feature type="transmembrane region" description="Helical" evidence="8">
    <location>
        <begin position="378"/>
        <end position="405"/>
    </location>
</feature>
<keyword evidence="6 8" id="KW-0472">Membrane</keyword>
<accession>A0A1Y2M479</accession>